<proteinExistence type="predicted"/>
<accession>A0ABT4FPH9</accession>
<organism evidence="2 3">
    <name type="scientific">Paenibacillus thiaminolyticus</name>
    <name type="common">Bacillus thiaminolyticus</name>
    <dbReference type="NCBI Taxonomy" id="49283"/>
    <lineage>
        <taxon>Bacteria</taxon>
        <taxon>Bacillati</taxon>
        <taxon>Bacillota</taxon>
        <taxon>Bacilli</taxon>
        <taxon>Bacillales</taxon>
        <taxon>Paenibacillaceae</taxon>
        <taxon>Paenibacillus</taxon>
    </lineage>
</organism>
<protein>
    <submittedName>
        <fullName evidence="2">(2Fe-2S)-binding protein</fullName>
    </submittedName>
</protein>
<feature type="domain" description="Ferric siderophore reductase C-terminal" evidence="1">
    <location>
        <begin position="45"/>
        <end position="65"/>
    </location>
</feature>
<evidence type="ECO:0000313" key="3">
    <source>
        <dbReference type="Proteomes" id="UP001209276"/>
    </source>
</evidence>
<evidence type="ECO:0000313" key="2">
    <source>
        <dbReference type="EMBL" id="MCY9606082.1"/>
    </source>
</evidence>
<sequence length="79" mass="9111">MQEDRDWVLHEAAGALYGEYKANPLAFTYTVIPNPAQESKILRIREVCCLKFRSESGLHCTTCPHITERHRADICKLHQ</sequence>
<evidence type="ECO:0000259" key="1">
    <source>
        <dbReference type="Pfam" id="PF11575"/>
    </source>
</evidence>
<gene>
    <name evidence="2" type="ORF">M5W83_02720</name>
</gene>
<dbReference type="InterPro" id="IPR024726">
    <property type="entry name" value="FhuF_C"/>
</dbReference>
<name>A0ABT4FPH9_PANTH</name>
<dbReference type="GeneID" id="76997000"/>
<dbReference type="Proteomes" id="UP001209276">
    <property type="component" value="Unassembled WGS sequence"/>
</dbReference>
<dbReference type="EMBL" id="JAMDMM010000008">
    <property type="protein sequence ID" value="MCY9606082.1"/>
    <property type="molecule type" value="Genomic_DNA"/>
</dbReference>
<dbReference type="RefSeq" id="WP_087441229.1">
    <property type="nucleotide sequence ID" value="NZ_CABMNB010000016.1"/>
</dbReference>
<keyword evidence="3" id="KW-1185">Reference proteome</keyword>
<dbReference type="Pfam" id="PF11575">
    <property type="entry name" value="FhuF_C"/>
    <property type="match status" value="1"/>
</dbReference>
<reference evidence="2 3" key="1">
    <citation type="submission" date="2022-05" db="EMBL/GenBank/DDBJ databases">
        <title>Genome Sequencing of Bee-Associated Microbes.</title>
        <authorList>
            <person name="Dunlap C."/>
        </authorList>
    </citation>
    <scope>NUCLEOTIDE SEQUENCE [LARGE SCALE GENOMIC DNA]</scope>
    <source>
        <strain evidence="2 3">NRRL B-14613</strain>
    </source>
</reference>
<comment type="caution">
    <text evidence="2">The sequence shown here is derived from an EMBL/GenBank/DDBJ whole genome shotgun (WGS) entry which is preliminary data.</text>
</comment>